<evidence type="ECO:0000256" key="8">
    <source>
        <dbReference type="SAM" id="Phobius"/>
    </source>
</evidence>
<feature type="domain" description="Cytochrome c" evidence="9">
    <location>
        <begin position="82"/>
        <end position="172"/>
    </location>
</feature>
<dbReference type="PRINTS" id="PR00605">
    <property type="entry name" value="CYTCHROMECIC"/>
</dbReference>
<comment type="caution">
    <text evidence="10">The sequence shown here is derived from an EMBL/GenBank/DDBJ whole genome shotgun (WGS) entry which is preliminary data.</text>
</comment>
<gene>
    <name evidence="10" type="ORF">V6X51_00545</name>
</gene>
<dbReference type="PANTHER" id="PTHR35008">
    <property type="entry name" value="BLL4482 PROTEIN-RELATED"/>
    <property type="match status" value="1"/>
</dbReference>
<evidence type="ECO:0000313" key="10">
    <source>
        <dbReference type="EMBL" id="MEX0371924.1"/>
    </source>
</evidence>
<dbReference type="InterPro" id="IPR008168">
    <property type="entry name" value="Cyt_C_IC"/>
</dbReference>
<keyword evidence="1" id="KW-0813">Transport</keyword>
<organism evidence="10 11">
    <name type="scientific">Spiribacter roseus</name>
    <dbReference type="NCBI Taxonomy" id="1855875"/>
    <lineage>
        <taxon>Bacteria</taxon>
        <taxon>Pseudomonadati</taxon>
        <taxon>Pseudomonadota</taxon>
        <taxon>Gammaproteobacteria</taxon>
        <taxon>Chromatiales</taxon>
        <taxon>Ectothiorhodospiraceae</taxon>
        <taxon>Spiribacter</taxon>
    </lineage>
</organism>
<feature type="transmembrane region" description="Helical" evidence="8">
    <location>
        <begin position="30"/>
        <end position="50"/>
    </location>
</feature>
<evidence type="ECO:0000256" key="3">
    <source>
        <dbReference type="ARBA" id="ARBA00022723"/>
    </source>
</evidence>
<evidence type="ECO:0000256" key="1">
    <source>
        <dbReference type="ARBA" id="ARBA00022448"/>
    </source>
</evidence>
<keyword evidence="8" id="KW-0472">Membrane</keyword>
<dbReference type="InterPro" id="IPR051459">
    <property type="entry name" value="Cytochrome_c-type_DH"/>
</dbReference>
<keyword evidence="5 6" id="KW-0408">Iron</keyword>
<dbReference type="Pfam" id="PF00034">
    <property type="entry name" value="Cytochrom_C"/>
    <property type="match status" value="1"/>
</dbReference>
<dbReference type="EMBL" id="JBAKFG010000001">
    <property type="protein sequence ID" value="MEX0371924.1"/>
    <property type="molecule type" value="Genomic_DNA"/>
</dbReference>
<evidence type="ECO:0000256" key="6">
    <source>
        <dbReference type="PROSITE-ProRule" id="PRU00433"/>
    </source>
</evidence>
<keyword evidence="8" id="KW-1133">Transmembrane helix</keyword>
<dbReference type="InterPro" id="IPR009056">
    <property type="entry name" value="Cyt_c-like_dom"/>
</dbReference>
<dbReference type="RefSeq" id="WP_367950862.1">
    <property type="nucleotide sequence ID" value="NZ_JBAKFG010000001.1"/>
</dbReference>
<dbReference type="PROSITE" id="PS51007">
    <property type="entry name" value="CYTC"/>
    <property type="match status" value="1"/>
</dbReference>
<evidence type="ECO:0000256" key="2">
    <source>
        <dbReference type="ARBA" id="ARBA00022617"/>
    </source>
</evidence>
<dbReference type="InterPro" id="IPR036909">
    <property type="entry name" value="Cyt_c-like_dom_sf"/>
</dbReference>
<evidence type="ECO:0000256" key="7">
    <source>
        <dbReference type="SAM" id="MobiDB-lite"/>
    </source>
</evidence>
<keyword evidence="4" id="KW-0249">Electron transport</keyword>
<keyword evidence="11" id="KW-1185">Reference proteome</keyword>
<dbReference type="Gene3D" id="1.10.760.10">
    <property type="entry name" value="Cytochrome c-like domain"/>
    <property type="match status" value="1"/>
</dbReference>
<keyword evidence="3 6" id="KW-0479">Metal-binding</keyword>
<evidence type="ECO:0000256" key="4">
    <source>
        <dbReference type="ARBA" id="ARBA00022982"/>
    </source>
</evidence>
<name>A0ABV3RV32_9GAMM</name>
<dbReference type="SUPFAM" id="SSF46626">
    <property type="entry name" value="Cytochrome c"/>
    <property type="match status" value="1"/>
</dbReference>
<accession>A0ABV3RV32</accession>
<evidence type="ECO:0000256" key="5">
    <source>
        <dbReference type="ARBA" id="ARBA00023004"/>
    </source>
</evidence>
<keyword evidence="2 6" id="KW-0349">Heme</keyword>
<dbReference type="PANTHER" id="PTHR35008:SF4">
    <property type="entry name" value="BLL4482 PROTEIN"/>
    <property type="match status" value="1"/>
</dbReference>
<evidence type="ECO:0000313" key="11">
    <source>
        <dbReference type="Proteomes" id="UP001556636"/>
    </source>
</evidence>
<keyword evidence="8" id="KW-0812">Transmembrane</keyword>
<feature type="region of interest" description="Disordered" evidence="7">
    <location>
        <begin position="1"/>
        <end position="20"/>
    </location>
</feature>
<protein>
    <submittedName>
        <fullName evidence="10">Cytochrome c</fullName>
    </submittedName>
</protein>
<reference evidence="10 11" key="1">
    <citation type="submission" date="2024-02" db="EMBL/GenBank/DDBJ databases">
        <title>New especies of Spiribacter isolated from saline water.</title>
        <authorList>
            <person name="Leon M.J."/>
            <person name="De La Haba R."/>
            <person name="Sanchez-Porro C."/>
            <person name="Ventosa A."/>
        </authorList>
    </citation>
    <scope>NUCLEOTIDE SEQUENCE [LARGE SCALE GENOMIC DNA]</scope>
    <source>
        <strain evidence="11">ag22IC6-196</strain>
    </source>
</reference>
<sequence>MSDHNDQRPEPQRTPLKESRFEPYEVNRPIPIFVLAVAVALMAWGVYTLWSNSGPATESAALEEAPTVGTTGDRDVADGQGSLMTVGASLFESNCVTCHQANGSGISGAVPPLAGSRYVTGPAEAPVQILLHGISGVIAVAGNEYDGRMPRFGETLSDREIAAVVSYIRQQWGHDAGAVTPAFVSEQRGRFEVGRSPLGGGAEIEAVTGISARLTRTAATEASQ</sequence>
<evidence type="ECO:0000259" key="9">
    <source>
        <dbReference type="PROSITE" id="PS51007"/>
    </source>
</evidence>
<proteinExistence type="predicted"/>
<dbReference type="Proteomes" id="UP001556636">
    <property type="component" value="Unassembled WGS sequence"/>
</dbReference>